<feature type="transmembrane region" description="Helical" evidence="1">
    <location>
        <begin position="86"/>
        <end position="108"/>
    </location>
</feature>
<keyword evidence="1" id="KW-1133">Transmembrane helix</keyword>
<gene>
    <name evidence="2" type="ORF">LV89_03074</name>
</gene>
<dbReference type="Proteomes" id="UP000245489">
    <property type="component" value="Unassembled WGS sequence"/>
</dbReference>
<keyword evidence="1" id="KW-0472">Membrane</keyword>
<comment type="caution">
    <text evidence="2">The sequence shown here is derived from an EMBL/GenBank/DDBJ whole genome shotgun (WGS) entry which is preliminary data.</text>
</comment>
<accession>A0A316DZS3</accession>
<dbReference type="AlphaFoldDB" id="A0A316DZS3"/>
<feature type="transmembrane region" description="Helical" evidence="1">
    <location>
        <begin position="12"/>
        <end position="32"/>
    </location>
</feature>
<evidence type="ECO:0008006" key="4">
    <source>
        <dbReference type="Google" id="ProtNLM"/>
    </source>
</evidence>
<reference evidence="2 3" key="1">
    <citation type="submission" date="2018-05" db="EMBL/GenBank/DDBJ databases">
        <title>Genomic Encyclopedia of Archaeal and Bacterial Type Strains, Phase II (KMG-II): from individual species to whole genera.</title>
        <authorList>
            <person name="Goeker M."/>
        </authorList>
    </citation>
    <scope>NUCLEOTIDE SEQUENCE [LARGE SCALE GENOMIC DNA]</scope>
    <source>
        <strain evidence="2 3">DSM 22214</strain>
    </source>
</reference>
<dbReference type="EMBL" id="QGGO01000016">
    <property type="protein sequence ID" value="PWK23867.1"/>
    <property type="molecule type" value="Genomic_DNA"/>
</dbReference>
<proteinExistence type="predicted"/>
<feature type="transmembrane region" description="Helical" evidence="1">
    <location>
        <begin position="53"/>
        <end position="74"/>
    </location>
</feature>
<feature type="transmembrane region" description="Helical" evidence="1">
    <location>
        <begin position="129"/>
        <end position="147"/>
    </location>
</feature>
<evidence type="ECO:0000256" key="1">
    <source>
        <dbReference type="SAM" id="Phobius"/>
    </source>
</evidence>
<sequence>MLKIFLLNVHLIATIVWVGAVFMGTFIDWPAAKKTVKEDEFPFRFIVGQGSRVFYSVYTGIFLIWSSGIGLVILHPPQTPREILMLVGKVLALTFMTGFTMYGTFFTWPKLQLATHKEAHQLYENYMKRAMATFTFGLIAAVLGLWIY</sequence>
<keyword evidence="3" id="KW-1185">Reference proteome</keyword>
<organism evidence="2 3">
    <name type="scientific">Arcicella aurantiaca</name>
    <dbReference type="NCBI Taxonomy" id="591202"/>
    <lineage>
        <taxon>Bacteria</taxon>
        <taxon>Pseudomonadati</taxon>
        <taxon>Bacteroidota</taxon>
        <taxon>Cytophagia</taxon>
        <taxon>Cytophagales</taxon>
        <taxon>Flectobacillaceae</taxon>
        <taxon>Arcicella</taxon>
    </lineage>
</organism>
<keyword evidence="1" id="KW-0812">Transmembrane</keyword>
<dbReference type="RefSeq" id="WP_109743784.1">
    <property type="nucleotide sequence ID" value="NZ_QGGO01000016.1"/>
</dbReference>
<evidence type="ECO:0000313" key="3">
    <source>
        <dbReference type="Proteomes" id="UP000245489"/>
    </source>
</evidence>
<protein>
    <recommendedName>
        <fullName evidence="4">Copper resistance protein D</fullName>
    </recommendedName>
</protein>
<evidence type="ECO:0000313" key="2">
    <source>
        <dbReference type="EMBL" id="PWK23867.1"/>
    </source>
</evidence>
<name>A0A316DZS3_9BACT</name>